<evidence type="ECO:0000259" key="10">
    <source>
        <dbReference type="PROSITE" id="PS51007"/>
    </source>
</evidence>
<dbReference type="Pfam" id="PF03150">
    <property type="entry name" value="CCP_MauG"/>
    <property type="match status" value="1"/>
</dbReference>
<dbReference type="GO" id="GO:0020037">
    <property type="term" value="F:heme binding"/>
    <property type="evidence" value="ECO:0007669"/>
    <property type="project" value="InterPro"/>
</dbReference>
<evidence type="ECO:0000313" key="11">
    <source>
        <dbReference type="EMBL" id="MBE9116774.1"/>
    </source>
</evidence>
<dbReference type="PANTHER" id="PTHR30600:SF7">
    <property type="entry name" value="CYTOCHROME C PEROXIDASE-RELATED"/>
    <property type="match status" value="1"/>
</dbReference>
<evidence type="ECO:0000256" key="1">
    <source>
        <dbReference type="ARBA" id="ARBA00004418"/>
    </source>
</evidence>
<dbReference type="GO" id="GO:0004130">
    <property type="term" value="F:cytochrome-c peroxidase activity"/>
    <property type="evidence" value="ECO:0007669"/>
    <property type="project" value="TreeGrafter"/>
</dbReference>
<dbReference type="PIRSF" id="PIRSF000294">
    <property type="entry name" value="Cytochrome-c_peroxidase"/>
    <property type="match status" value="1"/>
</dbReference>
<feature type="binding site" description="covalent" evidence="8">
    <location>
        <position position="235"/>
    </location>
    <ligand>
        <name>heme c</name>
        <dbReference type="ChEBI" id="CHEBI:61717"/>
        <label>2</label>
    </ligand>
</feature>
<dbReference type="InterPro" id="IPR009056">
    <property type="entry name" value="Cyt_c-like_dom"/>
</dbReference>
<dbReference type="InterPro" id="IPR004852">
    <property type="entry name" value="Di-haem_cyt_c_peroxidsae"/>
</dbReference>
<reference evidence="11" key="1">
    <citation type="submission" date="2020-10" db="EMBL/GenBank/DDBJ databases">
        <authorList>
            <person name="Castelo-Branco R."/>
            <person name="Eusebio N."/>
            <person name="Adriana R."/>
            <person name="Vieira A."/>
            <person name="Brugerolle De Fraissinette N."/>
            <person name="Rezende De Castro R."/>
            <person name="Schneider M.P."/>
            <person name="Vasconcelos V."/>
            <person name="Leao P.N."/>
        </authorList>
    </citation>
    <scope>NUCLEOTIDE SEQUENCE</scope>
    <source>
        <strain evidence="11">LEGE 07157</strain>
    </source>
</reference>
<keyword evidence="4" id="KW-0732">Signal</keyword>
<dbReference type="GO" id="GO:0009055">
    <property type="term" value="F:electron transfer activity"/>
    <property type="evidence" value="ECO:0007669"/>
    <property type="project" value="InterPro"/>
</dbReference>
<evidence type="ECO:0000256" key="6">
    <source>
        <dbReference type="ARBA" id="ARBA00023002"/>
    </source>
</evidence>
<feature type="binding site" description="axial binding residue" evidence="9">
    <location>
        <position position="239"/>
    </location>
    <ligand>
        <name>heme c</name>
        <dbReference type="ChEBI" id="CHEBI:61717"/>
        <label>2</label>
    </ligand>
    <ligandPart>
        <name>Fe</name>
        <dbReference type="ChEBI" id="CHEBI:18248"/>
    </ligandPart>
</feature>
<keyword evidence="12" id="KW-1185">Reference proteome</keyword>
<dbReference type="GO" id="GO:0046872">
    <property type="term" value="F:metal ion binding"/>
    <property type="evidence" value="ECO:0007669"/>
    <property type="project" value="UniProtKB-KW"/>
</dbReference>
<dbReference type="InterPro" id="IPR026259">
    <property type="entry name" value="MauG/Cytc_peroxidase"/>
</dbReference>
<evidence type="ECO:0000256" key="4">
    <source>
        <dbReference type="ARBA" id="ARBA00022729"/>
    </source>
</evidence>
<keyword evidence="5" id="KW-0574">Periplasm</keyword>
<dbReference type="AlphaFoldDB" id="A0A8J7DZC3"/>
<feature type="binding site" description="covalent" evidence="8">
    <location>
        <position position="91"/>
    </location>
    <ligand>
        <name>heme c</name>
        <dbReference type="ChEBI" id="CHEBI:61717"/>
        <label>1</label>
    </ligand>
</feature>
<evidence type="ECO:0000256" key="9">
    <source>
        <dbReference type="PIRSR" id="PIRSR000294-2"/>
    </source>
</evidence>
<keyword evidence="3 9" id="KW-0479">Metal-binding</keyword>
<dbReference type="InterPro" id="IPR036909">
    <property type="entry name" value="Cyt_c-like_dom_sf"/>
</dbReference>
<feature type="binding site" description="covalent" evidence="8">
    <location>
        <position position="238"/>
    </location>
    <ligand>
        <name>heme c</name>
        <dbReference type="ChEBI" id="CHEBI:61717"/>
        <label>2</label>
    </ligand>
</feature>
<dbReference type="EMBL" id="JADEWZ010000017">
    <property type="protein sequence ID" value="MBE9116774.1"/>
    <property type="molecule type" value="Genomic_DNA"/>
</dbReference>
<sequence>MTRPIFFKVLKKFWLFPILLFSFVVVGSWQYGQMKQPSNVVPEITPLAFVQRVDEPIHPIPLTLRLNKQKVRLGKKLFHDPQLSGDNTISCASCHNLNRGGVDGLPVSVGIGRKKGTMNAPTVFNSAFNFKQFWDGRAESLEEQIDSPIHSDHEMGASGWKEIINKLQQSPDYMKDFKALYEDGITSKNIKDAIAVFERSLITPNARFDKFLQGDKKALNQEEKMGYQRFKAYGCVACHQGVNVGGNMFQGLGVFGNYFEDRGKISPADWGRYNVTKKERDRYVFKVPSLRNIVLTSPYFHDGSVETLAEAIRIMGQYQLGRKLSDEDVDLILRFLIALTGEYEEE</sequence>
<keyword evidence="2 8" id="KW-0349">Heme</keyword>
<gene>
    <name evidence="11" type="ORF">IQ249_12775</name>
</gene>
<dbReference type="SUPFAM" id="SSF46626">
    <property type="entry name" value="Cytochrome c"/>
    <property type="match status" value="2"/>
</dbReference>
<comment type="subcellular location">
    <subcellularLocation>
        <location evidence="1">Periplasm</location>
    </subcellularLocation>
</comment>
<keyword evidence="11" id="KW-0575">Peroxidase</keyword>
<feature type="domain" description="Cytochrome c" evidence="10">
    <location>
        <begin position="69"/>
        <end position="201"/>
    </location>
</feature>
<organism evidence="11 12">
    <name type="scientific">Lusitaniella coriacea LEGE 07157</name>
    <dbReference type="NCBI Taxonomy" id="945747"/>
    <lineage>
        <taxon>Bacteria</taxon>
        <taxon>Bacillati</taxon>
        <taxon>Cyanobacteriota</taxon>
        <taxon>Cyanophyceae</taxon>
        <taxon>Spirulinales</taxon>
        <taxon>Lusitaniellaceae</taxon>
        <taxon>Lusitaniella</taxon>
    </lineage>
</organism>
<protein>
    <submittedName>
        <fullName evidence="11">Cytochrome-c peroxidase</fullName>
    </submittedName>
</protein>
<dbReference type="Proteomes" id="UP000654482">
    <property type="component" value="Unassembled WGS sequence"/>
</dbReference>
<evidence type="ECO:0000256" key="7">
    <source>
        <dbReference type="ARBA" id="ARBA00023004"/>
    </source>
</evidence>
<dbReference type="GO" id="GO:0042597">
    <property type="term" value="C:periplasmic space"/>
    <property type="evidence" value="ECO:0007669"/>
    <property type="project" value="UniProtKB-SubCell"/>
</dbReference>
<evidence type="ECO:0000256" key="5">
    <source>
        <dbReference type="ARBA" id="ARBA00022764"/>
    </source>
</evidence>
<feature type="binding site" description="covalent" evidence="8">
    <location>
        <position position="94"/>
    </location>
    <ligand>
        <name>heme c</name>
        <dbReference type="ChEBI" id="CHEBI:61717"/>
        <label>1</label>
    </ligand>
</feature>
<comment type="PTM">
    <text evidence="8">Binds 2 heme groups per subunit.</text>
</comment>
<evidence type="ECO:0000313" key="12">
    <source>
        <dbReference type="Proteomes" id="UP000654482"/>
    </source>
</evidence>
<feature type="binding site" description="axial binding residue" evidence="9">
    <location>
        <position position="95"/>
    </location>
    <ligand>
        <name>heme c</name>
        <dbReference type="ChEBI" id="CHEBI:61717"/>
        <label>1</label>
    </ligand>
    <ligandPart>
        <name>Fe</name>
        <dbReference type="ChEBI" id="CHEBI:18248"/>
    </ligandPart>
</feature>
<name>A0A8J7DZC3_9CYAN</name>
<dbReference type="PROSITE" id="PS51007">
    <property type="entry name" value="CYTC"/>
    <property type="match status" value="2"/>
</dbReference>
<evidence type="ECO:0000256" key="8">
    <source>
        <dbReference type="PIRSR" id="PIRSR000294-1"/>
    </source>
</evidence>
<evidence type="ECO:0000256" key="3">
    <source>
        <dbReference type="ARBA" id="ARBA00022723"/>
    </source>
</evidence>
<dbReference type="PANTHER" id="PTHR30600">
    <property type="entry name" value="CYTOCHROME C PEROXIDASE-RELATED"/>
    <property type="match status" value="1"/>
</dbReference>
<dbReference type="Gene3D" id="1.10.760.10">
    <property type="entry name" value="Cytochrome c-like domain"/>
    <property type="match status" value="2"/>
</dbReference>
<comment type="caution">
    <text evidence="11">The sequence shown here is derived from an EMBL/GenBank/DDBJ whole genome shotgun (WGS) entry which is preliminary data.</text>
</comment>
<feature type="binding site" description="axial binding residue" evidence="9">
    <location>
        <position position="315"/>
    </location>
    <ligand>
        <name>heme c</name>
        <dbReference type="ChEBI" id="CHEBI:61717"/>
        <label>2</label>
    </ligand>
    <ligandPart>
        <name>Fe</name>
        <dbReference type="ChEBI" id="CHEBI:18248"/>
    </ligandPart>
</feature>
<keyword evidence="6" id="KW-0560">Oxidoreductase</keyword>
<keyword evidence="7 9" id="KW-0408">Iron</keyword>
<dbReference type="InterPro" id="IPR051395">
    <property type="entry name" value="Cytochrome_c_Peroxidase/MauG"/>
</dbReference>
<feature type="domain" description="Cytochrome c" evidence="10">
    <location>
        <begin position="221"/>
        <end position="340"/>
    </location>
</feature>
<dbReference type="RefSeq" id="WP_194029864.1">
    <property type="nucleotide sequence ID" value="NZ_JADEWZ010000017.1"/>
</dbReference>
<comment type="cofactor">
    <cofactor evidence="8">
        <name>heme</name>
        <dbReference type="ChEBI" id="CHEBI:30413"/>
    </cofactor>
    <text evidence="8">Binds 2 heme groups.</text>
</comment>
<proteinExistence type="predicted"/>
<evidence type="ECO:0000256" key="2">
    <source>
        <dbReference type="ARBA" id="ARBA00022617"/>
    </source>
</evidence>
<accession>A0A8J7DZC3</accession>